<feature type="compositionally biased region" description="Polar residues" evidence="1">
    <location>
        <begin position="85"/>
        <end position="95"/>
    </location>
</feature>
<gene>
    <name evidence="2" type="ORF">PXEA_LOCUS18479</name>
</gene>
<organism evidence="2 3">
    <name type="scientific">Protopolystoma xenopodis</name>
    <dbReference type="NCBI Taxonomy" id="117903"/>
    <lineage>
        <taxon>Eukaryota</taxon>
        <taxon>Metazoa</taxon>
        <taxon>Spiralia</taxon>
        <taxon>Lophotrochozoa</taxon>
        <taxon>Platyhelminthes</taxon>
        <taxon>Monogenea</taxon>
        <taxon>Polyopisthocotylea</taxon>
        <taxon>Polystomatidea</taxon>
        <taxon>Polystomatidae</taxon>
        <taxon>Protopolystoma</taxon>
    </lineage>
</organism>
<reference evidence="2" key="1">
    <citation type="submission" date="2018-11" db="EMBL/GenBank/DDBJ databases">
        <authorList>
            <consortium name="Pathogen Informatics"/>
        </authorList>
    </citation>
    <scope>NUCLEOTIDE SEQUENCE</scope>
</reference>
<evidence type="ECO:0000256" key="1">
    <source>
        <dbReference type="SAM" id="MobiDB-lite"/>
    </source>
</evidence>
<protein>
    <recommendedName>
        <fullName evidence="4">PRKR-interacting protein 1</fullName>
    </recommendedName>
</protein>
<feature type="region of interest" description="Disordered" evidence="1">
    <location>
        <begin position="58"/>
        <end position="107"/>
    </location>
</feature>
<dbReference type="GO" id="GO:0004860">
    <property type="term" value="F:protein kinase inhibitor activity"/>
    <property type="evidence" value="ECO:0007669"/>
    <property type="project" value="TreeGrafter"/>
</dbReference>
<dbReference type="PANTHER" id="PTHR13507:SF0">
    <property type="entry name" value="PRKR-INTERACTING PROTEIN 1"/>
    <property type="match status" value="1"/>
</dbReference>
<dbReference type="GO" id="GO:0003725">
    <property type="term" value="F:double-stranded RNA binding"/>
    <property type="evidence" value="ECO:0007669"/>
    <property type="project" value="InterPro"/>
</dbReference>
<keyword evidence="3" id="KW-1185">Reference proteome</keyword>
<dbReference type="Proteomes" id="UP000784294">
    <property type="component" value="Unassembled WGS sequence"/>
</dbReference>
<evidence type="ECO:0008006" key="4">
    <source>
        <dbReference type="Google" id="ProtNLM"/>
    </source>
</evidence>
<evidence type="ECO:0000313" key="3">
    <source>
        <dbReference type="Proteomes" id="UP000784294"/>
    </source>
</evidence>
<comment type="caution">
    <text evidence="2">The sequence shown here is derived from an EMBL/GenBank/DDBJ whole genome shotgun (WGS) entry which is preliminary data.</text>
</comment>
<dbReference type="GO" id="GO:0019901">
    <property type="term" value="F:protein kinase binding"/>
    <property type="evidence" value="ECO:0007669"/>
    <property type="project" value="TreeGrafter"/>
</dbReference>
<dbReference type="PANTHER" id="PTHR13507">
    <property type="entry name" value="PRKR-INTERACTING PROTEIN 1"/>
    <property type="match status" value="1"/>
</dbReference>
<proteinExistence type="predicted"/>
<dbReference type="InterPro" id="IPR009548">
    <property type="entry name" value="Prkrip1"/>
</dbReference>
<dbReference type="GO" id="GO:0005730">
    <property type="term" value="C:nucleolus"/>
    <property type="evidence" value="ECO:0007669"/>
    <property type="project" value="TreeGrafter"/>
</dbReference>
<sequence length="107" mass="12423">MLFVLAGSAAGVGSGDFHIYRGIRRREYARQEYLDKKAEEEAKDADFLKKIEELKRMNREKTAKKRDKRLKKRALQSKRAKRTNSETLSSKNTSTDESEVEEVELVE</sequence>
<feature type="compositionally biased region" description="Basic residues" evidence="1">
    <location>
        <begin position="62"/>
        <end position="82"/>
    </location>
</feature>
<dbReference type="Pfam" id="PF06658">
    <property type="entry name" value="DUF1168"/>
    <property type="match status" value="1"/>
</dbReference>
<dbReference type="EMBL" id="CAAALY010071329">
    <property type="protein sequence ID" value="VEL25039.1"/>
    <property type="molecule type" value="Genomic_DNA"/>
</dbReference>
<dbReference type="AlphaFoldDB" id="A0A448X0L7"/>
<feature type="compositionally biased region" description="Acidic residues" evidence="1">
    <location>
        <begin position="96"/>
        <end position="107"/>
    </location>
</feature>
<name>A0A448X0L7_9PLAT</name>
<accession>A0A448X0L7</accession>
<evidence type="ECO:0000313" key="2">
    <source>
        <dbReference type="EMBL" id="VEL25039.1"/>
    </source>
</evidence>